<dbReference type="AlphaFoldDB" id="A0A9P7AU30"/>
<keyword evidence="5" id="KW-1185">Reference proteome</keyword>
<dbReference type="SUPFAM" id="SSF51735">
    <property type="entry name" value="NAD(P)-binding Rossmann-fold domains"/>
    <property type="match status" value="1"/>
</dbReference>
<dbReference type="Gene3D" id="3.90.25.10">
    <property type="entry name" value="UDP-galactose 4-epimerase, domain 1"/>
    <property type="match status" value="1"/>
</dbReference>
<accession>A0A9P7AU30</accession>
<dbReference type="Proteomes" id="UP000785200">
    <property type="component" value="Unassembled WGS sequence"/>
</dbReference>
<dbReference type="InterPro" id="IPR036291">
    <property type="entry name" value="NAD(P)-bd_dom_sf"/>
</dbReference>
<proteinExistence type="predicted"/>
<gene>
    <name evidence="4" type="ORF">D0Z07_7667</name>
</gene>
<dbReference type="GO" id="GO:0016491">
    <property type="term" value="F:oxidoreductase activity"/>
    <property type="evidence" value="ECO:0007669"/>
    <property type="project" value="UniProtKB-KW"/>
</dbReference>
<sequence>MSPRILIIGATGVIGKPITAEILAAKSSFDRVAVLTSSNTIKTKTDEVKALKEQGVDVLEGDLTVESDVKRAYEGIDTVVSCVGRGAILTQLDLIKWASETPSVTHFFPSEFGTDIEHNAASPNEKPHQLKLQVRKYAKTVPKDKLHFTYLVTGPYSDGFFGNSGKDEMGTFDVKAKRAVLLATGNEKVALIAMADVGKLVVACIQQPLESQDKILIVNSFTATPNEILAEFEKQTGAKWTVSYVSLEDLKKFETQAWESGAPYATAMTLRRIWTEGGTLYNKPRDNGLVGDPEMETLADQVRQAIEKQTK</sequence>
<evidence type="ECO:0000259" key="3">
    <source>
        <dbReference type="Pfam" id="PF05368"/>
    </source>
</evidence>
<dbReference type="InterPro" id="IPR051609">
    <property type="entry name" value="NmrA/Isoflavone_reductase-like"/>
</dbReference>
<dbReference type="InterPro" id="IPR008030">
    <property type="entry name" value="NmrA-like"/>
</dbReference>
<evidence type="ECO:0000313" key="4">
    <source>
        <dbReference type="EMBL" id="KAG0646407.1"/>
    </source>
</evidence>
<dbReference type="Pfam" id="PF05368">
    <property type="entry name" value="NmrA"/>
    <property type="match status" value="1"/>
</dbReference>
<evidence type="ECO:0000313" key="5">
    <source>
        <dbReference type="Proteomes" id="UP000785200"/>
    </source>
</evidence>
<dbReference type="Gene3D" id="3.40.50.720">
    <property type="entry name" value="NAD(P)-binding Rossmann-like Domain"/>
    <property type="match status" value="1"/>
</dbReference>
<dbReference type="EMBL" id="VNKQ01000015">
    <property type="protein sequence ID" value="KAG0646407.1"/>
    <property type="molecule type" value="Genomic_DNA"/>
</dbReference>
<keyword evidence="2" id="KW-0560">Oxidoreductase</keyword>
<reference evidence="4" key="1">
    <citation type="submission" date="2019-07" db="EMBL/GenBank/DDBJ databases">
        <title>Hyphodiscus hymeniophilus genome sequencing and assembly.</title>
        <authorList>
            <person name="Kramer G."/>
            <person name="Nodwell J."/>
        </authorList>
    </citation>
    <scope>NUCLEOTIDE SEQUENCE</scope>
    <source>
        <strain evidence="4">ATCC 34498</strain>
    </source>
</reference>
<name>A0A9P7AU30_9HELO</name>
<evidence type="ECO:0000256" key="2">
    <source>
        <dbReference type="ARBA" id="ARBA00023002"/>
    </source>
</evidence>
<dbReference type="PANTHER" id="PTHR47706">
    <property type="entry name" value="NMRA-LIKE FAMILY PROTEIN"/>
    <property type="match status" value="1"/>
</dbReference>
<feature type="domain" description="NmrA-like" evidence="3">
    <location>
        <begin position="3"/>
        <end position="256"/>
    </location>
</feature>
<dbReference type="OrthoDB" id="419598at2759"/>
<organism evidence="4 5">
    <name type="scientific">Hyphodiscus hymeniophilus</name>
    <dbReference type="NCBI Taxonomy" id="353542"/>
    <lineage>
        <taxon>Eukaryota</taxon>
        <taxon>Fungi</taxon>
        <taxon>Dikarya</taxon>
        <taxon>Ascomycota</taxon>
        <taxon>Pezizomycotina</taxon>
        <taxon>Leotiomycetes</taxon>
        <taxon>Helotiales</taxon>
        <taxon>Hyphodiscaceae</taxon>
        <taxon>Hyphodiscus</taxon>
    </lineage>
</organism>
<evidence type="ECO:0000256" key="1">
    <source>
        <dbReference type="ARBA" id="ARBA00022857"/>
    </source>
</evidence>
<comment type="caution">
    <text evidence="4">The sequence shown here is derived from an EMBL/GenBank/DDBJ whole genome shotgun (WGS) entry which is preliminary data.</text>
</comment>
<protein>
    <submittedName>
        <fullName evidence="4">Isoflavone reductase</fullName>
    </submittedName>
</protein>
<dbReference type="PANTHER" id="PTHR47706:SF11">
    <property type="entry name" value="ISOFLAVONE REDUCTASE FAMILY PROTEIN (AFU_ORTHOLOGUE AFUA_1G12510)"/>
    <property type="match status" value="1"/>
</dbReference>
<keyword evidence="1" id="KW-0521">NADP</keyword>